<gene>
    <name evidence="6" type="ORF">CYME_CMH109C</name>
</gene>
<feature type="region of interest" description="Disordered" evidence="4">
    <location>
        <begin position="14"/>
        <end position="34"/>
    </location>
</feature>
<dbReference type="InterPro" id="IPR015943">
    <property type="entry name" value="WD40/YVTN_repeat-like_dom_sf"/>
</dbReference>
<keyword evidence="2" id="KW-0853">WD repeat</keyword>
<dbReference type="SUPFAM" id="SSF50978">
    <property type="entry name" value="WD40 repeat-like"/>
    <property type="match status" value="1"/>
</dbReference>
<organism evidence="6 7">
    <name type="scientific">Cyanidioschyzon merolae (strain NIES-3377 / 10D)</name>
    <name type="common">Unicellular red alga</name>
    <dbReference type="NCBI Taxonomy" id="280699"/>
    <lineage>
        <taxon>Eukaryota</taxon>
        <taxon>Rhodophyta</taxon>
        <taxon>Bangiophyceae</taxon>
        <taxon>Cyanidiales</taxon>
        <taxon>Cyanidiaceae</taxon>
        <taxon>Cyanidioschyzon</taxon>
    </lineage>
</organism>
<dbReference type="GO" id="GO:0009267">
    <property type="term" value="P:cellular response to starvation"/>
    <property type="evidence" value="ECO:0007669"/>
    <property type="project" value="TreeGrafter"/>
</dbReference>
<reference evidence="6 7" key="1">
    <citation type="journal article" date="2004" name="Nature">
        <title>Genome sequence of the ultrasmall unicellular red alga Cyanidioschyzon merolae 10D.</title>
        <authorList>
            <person name="Matsuzaki M."/>
            <person name="Misumi O."/>
            <person name="Shin-i T."/>
            <person name="Maruyama S."/>
            <person name="Takahara M."/>
            <person name="Miyagishima S."/>
            <person name="Mori T."/>
            <person name="Nishida K."/>
            <person name="Yagisawa F."/>
            <person name="Nishida K."/>
            <person name="Yoshida Y."/>
            <person name="Nishimura Y."/>
            <person name="Nakao S."/>
            <person name="Kobayashi T."/>
            <person name="Momoyama Y."/>
            <person name="Higashiyama T."/>
            <person name="Minoda A."/>
            <person name="Sano M."/>
            <person name="Nomoto H."/>
            <person name="Oishi K."/>
            <person name="Hayashi H."/>
            <person name="Ohta F."/>
            <person name="Nishizaka S."/>
            <person name="Haga S."/>
            <person name="Miura S."/>
            <person name="Morishita T."/>
            <person name="Kabeya Y."/>
            <person name="Terasawa K."/>
            <person name="Suzuki Y."/>
            <person name="Ishii Y."/>
            <person name="Asakawa S."/>
            <person name="Takano H."/>
            <person name="Ohta N."/>
            <person name="Kuroiwa H."/>
            <person name="Tanaka K."/>
            <person name="Shimizu N."/>
            <person name="Sugano S."/>
            <person name="Sato N."/>
            <person name="Nozaki H."/>
            <person name="Ogasawara N."/>
            <person name="Kohara Y."/>
            <person name="Kuroiwa T."/>
        </authorList>
    </citation>
    <scope>NUCLEOTIDE SEQUENCE [LARGE SCALE GENOMIC DNA]</scope>
    <source>
        <strain evidence="6 7">10D</strain>
    </source>
</reference>
<dbReference type="GO" id="GO:0030674">
    <property type="term" value="F:protein-macromolecule adaptor activity"/>
    <property type="evidence" value="ECO:0007669"/>
    <property type="project" value="TreeGrafter"/>
</dbReference>
<dbReference type="Proteomes" id="UP000007014">
    <property type="component" value="Chromosome 8"/>
</dbReference>
<proteinExistence type="inferred from homology"/>
<feature type="compositionally biased region" description="Basic and acidic residues" evidence="4">
    <location>
        <begin position="1191"/>
        <end position="1213"/>
    </location>
</feature>
<feature type="region of interest" description="Disordered" evidence="4">
    <location>
        <begin position="1431"/>
        <end position="1461"/>
    </location>
</feature>
<evidence type="ECO:0000256" key="4">
    <source>
        <dbReference type="SAM" id="MobiDB-lite"/>
    </source>
</evidence>
<feature type="region of interest" description="Disordered" evidence="4">
    <location>
        <begin position="351"/>
        <end position="370"/>
    </location>
</feature>
<dbReference type="PANTHER" id="PTHR12848:SF16">
    <property type="entry name" value="REGULATORY-ASSOCIATED PROTEIN OF MTOR"/>
    <property type="match status" value="1"/>
</dbReference>
<dbReference type="InterPro" id="IPR004083">
    <property type="entry name" value="Raptor"/>
</dbReference>
<protein>
    <submittedName>
        <fullName evidence="6">Raptor</fullName>
    </submittedName>
</protein>
<evidence type="ECO:0000259" key="5">
    <source>
        <dbReference type="SMART" id="SM01302"/>
    </source>
</evidence>
<feature type="region of interest" description="Disordered" evidence="4">
    <location>
        <begin position="1172"/>
        <end position="1214"/>
    </location>
</feature>
<dbReference type="EMBL" id="AP006490">
    <property type="protein sequence ID" value="BAM79788.1"/>
    <property type="molecule type" value="Genomic_DNA"/>
</dbReference>
<dbReference type="SUPFAM" id="SSF48371">
    <property type="entry name" value="ARM repeat"/>
    <property type="match status" value="1"/>
</dbReference>
<name>M1VGI1_CYAM1</name>
<dbReference type="InterPro" id="IPR016024">
    <property type="entry name" value="ARM-type_fold"/>
</dbReference>
<dbReference type="Gene3D" id="1.25.10.10">
    <property type="entry name" value="Leucine-rich Repeat Variant"/>
    <property type="match status" value="1"/>
</dbReference>
<keyword evidence="3" id="KW-0677">Repeat</keyword>
<dbReference type="eggNOG" id="KOG1517">
    <property type="taxonomic scope" value="Eukaryota"/>
</dbReference>
<dbReference type="InterPro" id="IPR011989">
    <property type="entry name" value="ARM-like"/>
</dbReference>
<dbReference type="Pfam" id="PF14538">
    <property type="entry name" value="Raptor_N"/>
    <property type="match status" value="1"/>
</dbReference>
<dbReference type="OrthoDB" id="10262360at2759"/>
<dbReference type="SMART" id="SM01302">
    <property type="entry name" value="Raptor_N"/>
    <property type="match status" value="1"/>
</dbReference>
<evidence type="ECO:0000256" key="2">
    <source>
        <dbReference type="ARBA" id="ARBA00022574"/>
    </source>
</evidence>
<dbReference type="SMR" id="M1VGI1"/>
<feature type="compositionally biased region" description="Acidic residues" evidence="4">
    <location>
        <begin position="1078"/>
        <end position="1087"/>
    </location>
</feature>
<dbReference type="Gene3D" id="2.130.10.10">
    <property type="entry name" value="YVTN repeat-like/Quinoprotein amine dehydrogenase"/>
    <property type="match status" value="2"/>
</dbReference>
<dbReference type="GO" id="GO:0010506">
    <property type="term" value="P:regulation of autophagy"/>
    <property type="evidence" value="ECO:0007669"/>
    <property type="project" value="TreeGrafter"/>
</dbReference>
<dbReference type="InterPro" id="IPR036322">
    <property type="entry name" value="WD40_repeat_dom_sf"/>
</dbReference>
<dbReference type="InterPro" id="IPR029347">
    <property type="entry name" value="Raptor_N"/>
</dbReference>
<sequence length="1752" mass="189059">MPSLVSRVSRLPVENDDEHLTDASNDDALTNETKSEYSEALSTAMSASLSLDTTKELPVVYAEPYRAMLVDQLLLESTRTRSTSVSFTRGIGAELDDSMGNQNGSVCELAAQPETNLTPSGTPNLAGSWQRPSRFETPHGSLDTIVHYLENVRQDIRAENISEKYVPGTPAATLEVLDPTQILKSWRVRDRFKTAAVALVLCLNVGVDPPDVIKPTPCARVECWIDPFSMSPQKALDSIGKALQLQYERWQPRARYRVLTDPVADEVKKLCLGLRRTAREERVLFHFNGHGVPRPTANGEIWVFNRNYTQYIPLSLYDLQSWLGAPAVYVFDCPAAGLAIRAYLQFAEQREHEQPYQQHQTGASHPHMGAEDVPVQSAALASSSSGGGANARTSRASLAGESLAAGERAAAASSASSYASFVRDSFLLGACQADESLPTTPDLPADLFTACLTTPIKIALRWQALRSAGRSITMDMIDRIPGRLNDRKTMLGELNWIFTAVTDTIAWNTFPRATFKRLYRQDLLVASLFRNFLLADRLMRQFNCTPVSYPPLQATHQHPLWQAWDHAVEECFARLPSLLQQDASEGRVSGTGATTCLAMRTVAAAGAGRMATAGPLLNNANPLHQGYGGMGGVAVPAAAAAAANTTVAQAPIHLLPNAPTDPGAPLTAANHLMRPEPRGNLEVLHDLYDYREAGTTSCRTHDTVQAQTHHVGGMHRVQGPGVTNPAAQPTLDLSAATGAGSNETGLTAPLYAHSPSEGDVSLPSPFFENQMAAFEVWLDLPAHRRSPPEQLPIVLQVLLSQAHRLRALQLLSRFLDTGPWAVDLALSVGIFPYVLRLLQSPAAELRAELVFIWAKILAVDPACTEELFKESGERYFLTSYAAEDASAVHLACAAFVLCHVLNKAVDAFGDANLLALFLQRLEHASEPVRRWTLFCLTAWMESSRKVPSTGTVSTVLELLRTDLSPKVRAAAAQTLATMLRFDYCTADIIEAFQQSALNEVSAVVRKEIALVTLAANRPAQTVLVRDPHPVVAALAEHFGATLADAGAETAPVHVPGSPPRAAQMPAAAAAAAAAAADNDIDDDEEDATNAGASQVPAVSERWTASRPPEAMQLRPASATGTSSSDPVQQQQQQQHGPRQILRRASASWSNLRRYAWSSTTAAAAAATALAAEAPRTTGDRSQTSSAFPTDAHTEAAKAQKHIMGERGSSDAETRTSTAIAVRLARPQSQPELRAAATLELEERRASRSRHGRLDTYQPRDLFRFPHEAFTFSRRRRMMHIRDYSYQEVLQSQTRERWSGHEPMEPTRLQQRMERRSEAAAAAAALTRLRERWVTRLQAEQISALCFHPSQQLVLSGDASGNVVALQQENGERCWRLGVGSNASAIAALRVVNAHTTWPLLLVATADGIVRFYESQQQVLAAFSAISQASRMPGMTDATPASPGTTSRRVSATTPGASTPRDRELVCCTTTTTTTAYSNTAGSRQCRSPSAPAISQTPNANSHATMPADVAGLASPPWRVSSAGGAGEAAALSPVDRARYDESMATGRAFVCDWSPWHGWLLTGGLEQGTIRLFDAEREMCIWSCIASSYRVTAVAHLGSSLFAAGCADGSVYTYDTRTGAIETELLEHSSPVISIAGRWSPTPALVTAAAAGDIRVWPLAAASSSVCVVAHRRDLTAAAAHQGMPWIATGCASRCIKLFGEQGQLLQLIRHHDGAENPRIGSISCLEFAAQDLMLAAGDVDSSVTLYTASSN</sequence>
<feature type="region of interest" description="Disordered" evidence="4">
    <location>
        <begin position="1049"/>
        <end position="1140"/>
    </location>
</feature>
<feature type="compositionally biased region" description="Polar residues" evidence="4">
    <location>
        <begin position="1441"/>
        <end position="1456"/>
    </location>
</feature>
<feature type="compositionally biased region" description="Polar residues" evidence="4">
    <location>
        <begin position="1118"/>
        <end position="1127"/>
    </location>
</feature>
<dbReference type="GO" id="GO:0030307">
    <property type="term" value="P:positive regulation of cell growth"/>
    <property type="evidence" value="ECO:0007669"/>
    <property type="project" value="TreeGrafter"/>
</dbReference>
<dbReference type="RefSeq" id="XP_005536074.1">
    <property type="nucleotide sequence ID" value="XM_005536017.1"/>
</dbReference>
<dbReference type="GO" id="GO:0071230">
    <property type="term" value="P:cellular response to amino acid stimulus"/>
    <property type="evidence" value="ECO:0007669"/>
    <property type="project" value="TreeGrafter"/>
</dbReference>
<dbReference type="PRINTS" id="PR01547">
    <property type="entry name" value="YEAST176DUF"/>
</dbReference>
<dbReference type="KEGG" id="cme:CYME_CMH109C"/>
<dbReference type="HOGENOM" id="CLU_001136_3_1_1"/>
<dbReference type="STRING" id="280699.M1VGI1"/>
<keyword evidence="7" id="KW-1185">Reference proteome</keyword>
<dbReference type="PANTHER" id="PTHR12848">
    <property type="entry name" value="REGULATORY-ASSOCIATED PROTEIN OF MTOR"/>
    <property type="match status" value="1"/>
</dbReference>
<evidence type="ECO:0000256" key="3">
    <source>
        <dbReference type="ARBA" id="ARBA00022737"/>
    </source>
</evidence>
<evidence type="ECO:0000313" key="6">
    <source>
        <dbReference type="EMBL" id="BAM79788.1"/>
    </source>
</evidence>
<dbReference type="InterPro" id="IPR001680">
    <property type="entry name" value="WD40_rpt"/>
</dbReference>
<feature type="region of interest" description="Disordered" evidence="4">
    <location>
        <begin position="1478"/>
        <end position="1503"/>
    </location>
</feature>
<comment type="similarity">
    <text evidence="1">Belongs to the WD repeat RAPTOR family.</text>
</comment>
<feature type="compositionally biased region" description="Low complexity" evidence="4">
    <location>
        <begin position="1061"/>
        <end position="1077"/>
    </location>
</feature>
<dbReference type="GO" id="GO:0031929">
    <property type="term" value="P:TOR signaling"/>
    <property type="evidence" value="ECO:0007669"/>
    <property type="project" value="InterPro"/>
</dbReference>
<dbReference type="GO" id="GO:0005737">
    <property type="term" value="C:cytoplasm"/>
    <property type="evidence" value="ECO:0007669"/>
    <property type="project" value="TreeGrafter"/>
</dbReference>
<dbReference type="GeneID" id="16993436"/>
<evidence type="ECO:0000256" key="1">
    <source>
        <dbReference type="ARBA" id="ARBA00009257"/>
    </source>
</evidence>
<dbReference type="GO" id="GO:0031931">
    <property type="term" value="C:TORC1 complex"/>
    <property type="evidence" value="ECO:0007669"/>
    <property type="project" value="InterPro"/>
</dbReference>
<dbReference type="SMART" id="SM00320">
    <property type="entry name" value="WD40"/>
    <property type="match status" value="6"/>
</dbReference>
<evidence type="ECO:0000313" key="7">
    <source>
        <dbReference type="Proteomes" id="UP000007014"/>
    </source>
</evidence>
<feature type="domain" description="Raptor N-terminal CASPase-like" evidence="5">
    <location>
        <begin position="191"/>
        <end position="344"/>
    </location>
</feature>
<dbReference type="Gramene" id="CMH109CT">
    <property type="protein sequence ID" value="CMH109CT"/>
    <property type="gene ID" value="CMH109C"/>
</dbReference>
<accession>M1VGI1</accession>
<reference evidence="6 7" key="2">
    <citation type="journal article" date="2007" name="BMC Biol.">
        <title>A 100%-complete sequence reveals unusually simple genomic features in the hot-spring red alga Cyanidioschyzon merolae.</title>
        <authorList>
            <person name="Nozaki H."/>
            <person name="Takano H."/>
            <person name="Misumi O."/>
            <person name="Terasawa K."/>
            <person name="Matsuzaki M."/>
            <person name="Maruyama S."/>
            <person name="Nishida K."/>
            <person name="Yagisawa F."/>
            <person name="Yoshida Y."/>
            <person name="Fujiwara T."/>
            <person name="Takio S."/>
            <person name="Tamura K."/>
            <person name="Chung S.J."/>
            <person name="Nakamura S."/>
            <person name="Kuroiwa H."/>
            <person name="Tanaka K."/>
            <person name="Sato N."/>
            <person name="Kuroiwa T."/>
        </authorList>
    </citation>
    <scope>NUCLEOTIDE SEQUENCE [LARGE SCALE GENOMIC DNA]</scope>
    <source>
        <strain evidence="6 7">10D</strain>
    </source>
</reference>